<sequence>MTDSIRRLAVFGAAAAAFASLGLVNTGVAQAANPQVWGLYPSQPKCVGEGRFQEGQLRIQGDWFCMLNQPVPGAWNLIARPR</sequence>
<gene>
    <name evidence="2" type="ORF">SAMN04489726_4587</name>
</gene>
<dbReference type="EMBL" id="LT629701">
    <property type="protein sequence ID" value="SDN03805.1"/>
    <property type="molecule type" value="Genomic_DNA"/>
</dbReference>
<evidence type="ECO:0000256" key="1">
    <source>
        <dbReference type="SAM" id="SignalP"/>
    </source>
</evidence>
<dbReference type="RefSeq" id="WP_030433519.1">
    <property type="nucleotide sequence ID" value="NZ_JOEF01000045.1"/>
</dbReference>
<accession>A0A1G9Y5Q6</accession>
<reference evidence="2 3" key="1">
    <citation type="submission" date="2016-10" db="EMBL/GenBank/DDBJ databases">
        <authorList>
            <person name="de Groot N.N."/>
        </authorList>
    </citation>
    <scope>NUCLEOTIDE SEQUENCE [LARGE SCALE GENOMIC DNA]</scope>
    <source>
        <strain evidence="2 3">DSM 44149</strain>
    </source>
</reference>
<dbReference type="Proteomes" id="UP000183376">
    <property type="component" value="Chromosome I"/>
</dbReference>
<dbReference type="AlphaFoldDB" id="A0A1G9Y5Q6"/>
<dbReference type="OrthoDB" id="9958641at2"/>
<protein>
    <recommendedName>
        <fullName evidence="4">DUF333 domain-containing protein</fullName>
    </recommendedName>
</protein>
<keyword evidence="3" id="KW-1185">Reference proteome</keyword>
<evidence type="ECO:0000313" key="2">
    <source>
        <dbReference type="EMBL" id="SDN03805.1"/>
    </source>
</evidence>
<feature type="chain" id="PRO_5009246223" description="DUF333 domain-containing protein" evidence="1">
    <location>
        <begin position="32"/>
        <end position="82"/>
    </location>
</feature>
<evidence type="ECO:0000313" key="3">
    <source>
        <dbReference type="Proteomes" id="UP000183376"/>
    </source>
</evidence>
<keyword evidence="1" id="KW-0732">Signal</keyword>
<name>A0A1G9Y5Q6_ALLAB</name>
<feature type="signal peptide" evidence="1">
    <location>
        <begin position="1"/>
        <end position="31"/>
    </location>
</feature>
<organism evidence="2 3">
    <name type="scientific">Allokutzneria albata</name>
    <name type="common">Kibdelosporangium albatum</name>
    <dbReference type="NCBI Taxonomy" id="211114"/>
    <lineage>
        <taxon>Bacteria</taxon>
        <taxon>Bacillati</taxon>
        <taxon>Actinomycetota</taxon>
        <taxon>Actinomycetes</taxon>
        <taxon>Pseudonocardiales</taxon>
        <taxon>Pseudonocardiaceae</taxon>
        <taxon>Allokutzneria</taxon>
    </lineage>
</organism>
<proteinExistence type="predicted"/>
<evidence type="ECO:0008006" key="4">
    <source>
        <dbReference type="Google" id="ProtNLM"/>
    </source>
</evidence>